<organism evidence="1 2">
    <name type="scientific">Kuraishia capsulata CBS 1993</name>
    <dbReference type="NCBI Taxonomy" id="1382522"/>
    <lineage>
        <taxon>Eukaryota</taxon>
        <taxon>Fungi</taxon>
        <taxon>Dikarya</taxon>
        <taxon>Ascomycota</taxon>
        <taxon>Saccharomycotina</taxon>
        <taxon>Pichiomycetes</taxon>
        <taxon>Pichiales</taxon>
        <taxon>Pichiaceae</taxon>
        <taxon>Kuraishia</taxon>
    </lineage>
</organism>
<reference evidence="1" key="1">
    <citation type="submission" date="2013-12" db="EMBL/GenBank/DDBJ databases">
        <authorList>
            <person name="Genoscope - CEA"/>
        </authorList>
    </citation>
    <scope>NUCLEOTIDE SEQUENCE</scope>
    <source>
        <strain evidence="1">CBS 1993</strain>
    </source>
</reference>
<accession>W6MLB4</accession>
<evidence type="ECO:0000313" key="1">
    <source>
        <dbReference type="EMBL" id="CDK25577.1"/>
    </source>
</evidence>
<dbReference type="Proteomes" id="UP000019384">
    <property type="component" value="Unassembled WGS sequence"/>
</dbReference>
<keyword evidence="2" id="KW-1185">Reference proteome</keyword>
<name>W6MLB4_9ASCO</name>
<proteinExistence type="predicted"/>
<dbReference type="EMBL" id="HG793126">
    <property type="protein sequence ID" value="CDK25577.1"/>
    <property type="molecule type" value="Genomic_DNA"/>
</dbReference>
<gene>
    <name evidence="1" type="ORF">KUCA_T00001547001</name>
</gene>
<sequence length="790" mass="90371">MRSRFLCCINSLRLVRPYRLLGVRCTSTLHAEPQVRLVPNAFEGIKHSQIPITVKEVDRATQELADFNWLQYESLGSAESLIKGLDDEVSDDEFWISTAHRCMSHQAFLETGVVKLLSDYSVLFDPDLDKIYTILMSEFIAKSPQTLLFQRLHKALYPRLVELHKQINWSPILRAALSSNKLESKASLHILHSHINLQKHGFYEHLIPLLIESECNASQIYRVSKNLLLSGDFPRSSAPHLDMVLDMLMKNKMYNNVNSMRELLCSSDRLHGLSDNWLSSRSVLLLLQAIGFSGNQEKEMKAFLNRFSKNDFMNTPNCWSAVVRKYKLKESLPSISKLYDKALSAEKLREIIKQRGVPDSPQLMDAFLVKTTKSAQQFEQHFMQEVDQIGAGNRAGFSPKALGSFFKVYLSGSLPDEDITGVQRAEKSLLMLGKFSKPVPLKEADLNYNNQIVRGYIDGLLSSSTIPLDTKVSFLSRLHEFMRTEQSSGLKVLPKSPSASHLRTAVQLDVNFVVAYLRLGMFQNGLALLDNLLDELETFKSANPRLFQFKWSMSDDDNLIPPFLAKSLVNTLIDGYTLQAKQRVSRRDRKTRPYTVMKTLLRMRGLDSESVRPSSWKRLLLNVAYTRSFEETFTFSEWLAESFKDQGPSGVPLPSISGSHHPLNVIFDDNTVFRFIRIGFLQEVLNPAAFENIESAVKEKDVRSHYQPWLPLEHLLRLSEKYGFALKSQRLQNDISFYLKMLYTSDLGANDYKWKSIRANNPYTMYELVERMSSSLKQLDDGKIDLKVLE</sequence>
<reference evidence="1" key="2">
    <citation type="submission" date="2014-02" db="EMBL/GenBank/DDBJ databases">
        <title>Complete DNA sequence of /Kuraishia capsulata/ illustrates novel genomic features among budding yeasts (/Saccharomycotina/).</title>
        <authorList>
            <person name="Morales L."/>
            <person name="Noel B."/>
            <person name="Porcel B."/>
            <person name="Marcet-Houben M."/>
            <person name="Hullo M-F."/>
            <person name="Sacerdot C."/>
            <person name="Tekaia F."/>
            <person name="Leh-Louis V."/>
            <person name="Despons L."/>
            <person name="Khanna V."/>
            <person name="Aury J-M."/>
            <person name="Barbe V."/>
            <person name="Couloux A."/>
            <person name="Labadie K."/>
            <person name="Pelletier E."/>
            <person name="Souciet J-L."/>
            <person name="Boekhout T."/>
            <person name="Gabaldon T."/>
            <person name="Wincker P."/>
            <person name="Dujon B."/>
        </authorList>
    </citation>
    <scope>NUCLEOTIDE SEQUENCE</scope>
    <source>
        <strain evidence="1">CBS 1993</strain>
    </source>
</reference>
<dbReference type="AlphaFoldDB" id="W6MLB4"/>
<protein>
    <submittedName>
        <fullName evidence="1">Uncharacterized protein</fullName>
    </submittedName>
</protein>
<dbReference type="OrthoDB" id="4082172at2759"/>
<dbReference type="GeneID" id="34518977"/>
<dbReference type="RefSeq" id="XP_022457589.1">
    <property type="nucleotide sequence ID" value="XM_022603738.1"/>
</dbReference>
<dbReference type="HOGENOM" id="CLU_396434_0_0_1"/>
<evidence type="ECO:0000313" key="2">
    <source>
        <dbReference type="Proteomes" id="UP000019384"/>
    </source>
</evidence>